<dbReference type="RefSeq" id="WP_093599194.1">
    <property type="nucleotide sequence ID" value="NZ_FOYL01000006.1"/>
</dbReference>
<reference evidence="2" key="1">
    <citation type="submission" date="2016-10" db="EMBL/GenBank/DDBJ databases">
        <authorList>
            <person name="Varghese N."/>
            <person name="Submissions S."/>
        </authorList>
    </citation>
    <scope>NUCLEOTIDE SEQUENCE [LARGE SCALE GENOMIC DNA]</scope>
    <source>
        <strain evidence="2">DSM 44232</strain>
    </source>
</reference>
<accession>A0A1I6EZI3</accession>
<organism evidence="1 2">
    <name type="scientific">Lentzea waywayandensis</name>
    <dbReference type="NCBI Taxonomy" id="84724"/>
    <lineage>
        <taxon>Bacteria</taxon>
        <taxon>Bacillati</taxon>
        <taxon>Actinomycetota</taxon>
        <taxon>Actinomycetes</taxon>
        <taxon>Pseudonocardiales</taxon>
        <taxon>Pseudonocardiaceae</taxon>
        <taxon>Lentzea</taxon>
    </lineage>
</organism>
<dbReference type="AlphaFoldDB" id="A0A1I6EZI3"/>
<name>A0A1I6EZI3_9PSEU</name>
<dbReference type="Proteomes" id="UP000198583">
    <property type="component" value="Unassembled WGS sequence"/>
</dbReference>
<evidence type="ECO:0000313" key="1">
    <source>
        <dbReference type="EMBL" id="SFR23110.1"/>
    </source>
</evidence>
<dbReference type="STRING" id="84724.SAMN04488564_106478"/>
<protein>
    <submittedName>
        <fullName evidence="1">Uncharacterized protein</fullName>
    </submittedName>
</protein>
<keyword evidence="2" id="KW-1185">Reference proteome</keyword>
<proteinExistence type="predicted"/>
<dbReference type="EMBL" id="FOYL01000006">
    <property type="protein sequence ID" value="SFR23110.1"/>
    <property type="molecule type" value="Genomic_DNA"/>
</dbReference>
<sequence>MTFVAITVVSPSTENTGSTRSKTYLSSVTTSAPVNPAITRWAARMNLVVAAFLAQAVVEPRLGESLRRGNTEMVAWLAGTITAVRPGGDPERDAMALLAFAAEGLVDHQLARVLTRG</sequence>
<evidence type="ECO:0000313" key="2">
    <source>
        <dbReference type="Proteomes" id="UP000198583"/>
    </source>
</evidence>
<dbReference type="Gene3D" id="1.10.357.10">
    <property type="entry name" value="Tetracycline Repressor, domain 2"/>
    <property type="match status" value="1"/>
</dbReference>
<gene>
    <name evidence="1" type="ORF">SAMN04488564_106478</name>
</gene>